<name>A0ABD0XL92_UMBPY</name>
<keyword evidence="2" id="KW-1185">Reference proteome</keyword>
<accession>A0ABD0XL92</accession>
<dbReference type="Proteomes" id="UP001557470">
    <property type="component" value="Unassembled WGS sequence"/>
</dbReference>
<reference evidence="1 2" key="1">
    <citation type="submission" date="2024-06" db="EMBL/GenBank/DDBJ databases">
        <authorList>
            <person name="Pan Q."/>
            <person name="Wen M."/>
            <person name="Jouanno E."/>
            <person name="Zahm M."/>
            <person name="Klopp C."/>
            <person name="Cabau C."/>
            <person name="Louis A."/>
            <person name="Berthelot C."/>
            <person name="Parey E."/>
            <person name="Roest Crollius H."/>
            <person name="Montfort J."/>
            <person name="Robinson-Rechavi M."/>
            <person name="Bouchez O."/>
            <person name="Lampietro C."/>
            <person name="Lopez Roques C."/>
            <person name="Donnadieu C."/>
            <person name="Postlethwait J."/>
            <person name="Bobe J."/>
            <person name="Verreycken H."/>
            <person name="Guiguen Y."/>
        </authorList>
    </citation>
    <scope>NUCLEOTIDE SEQUENCE [LARGE SCALE GENOMIC DNA]</scope>
    <source>
        <strain evidence="1">Up_M1</strain>
        <tissue evidence="1">Testis</tissue>
    </source>
</reference>
<evidence type="ECO:0000313" key="2">
    <source>
        <dbReference type="Proteomes" id="UP001557470"/>
    </source>
</evidence>
<dbReference type="EMBL" id="JAGEUA010000001">
    <property type="protein sequence ID" value="KAL1022158.1"/>
    <property type="molecule type" value="Genomic_DNA"/>
</dbReference>
<protein>
    <submittedName>
        <fullName evidence="1">Uncharacterized protein</fullName>
    </submittedName>
</protein>
<proteinExistence type="predicted"/>
<organism evidence="1 2">
    <name type="scientific">Umbra pygmaea</name>
    <name type="common">Eastern mudminnow</name>
    <dbReference type="NCBI Taxonomy" id="75934"/>
    <lineage>
        <taxon>Eukaryota</taxon>
        <taxon>Metazoa</taxon>
        <taxon>Chordata</taxon>
        <taxon>Craniata</taxon>
        <taxon>Vertebrata</taxon>
        <taxon>Euteleostomi</taxon>
        <taxon>Actinopterygii</taxon>
        <taxon>Neopterygii</taxon>
        <taxon>Teleostei</taxon>
        <taxon>Protacanthopterygii</taxon>
        <taxon>Esociformes</taxon>
        <taxon>Umbridae</taxon>
        <taxon>Umbra</taxon>
    </lineage>
</organism>
<gene>
    <name evidence="1" type="ORF">UPYG_G00022880</name>
</gene>
<evidence type="ECO:0000313" key="1">
    <source>
        <dbReference type="EMBL" id="KAL1022158.1"/>
    </source>
</evidence>
<sequence length="83" mass="9391">FWCYSCLPAVCSYPCSWLPAAQEPRTASLQALTKSQDLSGTTCAWHSRNLSAWLAPCEDEMSRFSLVENPSSTKKDFYNLCCW</sequence>
<feature type="non-terminal residue" evidence="1">
    <location>
        <position position="1"/>
    </location>
</feature>
<dbReference type="AlphaFoldDB" id="A0ABD0XL92"/>
<comment type="caution">
    <text evidence="1">The sequence shown here is derived from an EMBL/GenBank/DDBJ whole genome shotgun (WGS) entry which is preliminary data.</text>
</comment>